<evidence type="ECO:0000313" key="1">
    <source>
        <dbReference type="EMBL" id="ROR23622.1"/>
    </source>
</evidence>
<dbReference type="AlphaFoldDB" id="A0A3N1XF56"/>
<accession>A0A3N1XF56</accession>
<dbReference type="OrthoDB" id="2018849at2"/>
<name>A0A3N1XF56_9FIRM</name>
<dbReference type="Proteomes" id="UP000273083">
    <property type="component" value="Unassembled WGS sequence"/>
</dbReference>
<keyword evidence="2" id="KW-1185">Reference proteome</keyword>
<dbReference type="SUPFAM" id="SSF69304">
    <property type="entry name" value="Tricorn protease N-terminal domain"/>
    <property type="match status" value="1"/>
</dbReference>
<evidence type="ECO:0000313" key="2">
    <source>
        <dbReference type="Proteomes" id="UP000273083"/>
    </source>
</evidence>
<reference evidence="1 2" key="1">
    <citation type="submission" date="2018-11" db="EMBL/GenBank/DDBJ databases">
        <title>Genomic Encyclopedia of Type Strains, Phase IV (KMG-IV): sequencing the most valuable type-strain genomes for metagenomic binning, comparative biology and taxonomic classification.</title>
        <authorList>
            <person name="Goeker M."/>
        </authorList>
    </citation>
    <scope>NUCLEOTIDE SEQUENCE [LARGE SCALE GENOMIC DNA]</scope>
    <source>
        <strain evidence="1 2">DSM 26537</strain>
    </source>
</reference>
<proteinExistence type="predicted"/>
<comment type="caution">
    <text evidence="1">The sequence shown here is derived from an EMBL/GenBank/DDBJ whole genome shotgun (WGS) entry which is preliminary data.</text>
</comment>
<gene>
    <name evidence="1" type="ORF">EDD66_11315</name>
</gene>
<dbReference type="Gene3D" id="2.120.10.30">
    <property type="entry name" value="TolB, C-terminal domain"/>
    <property type="match status" value="1"/>
</dbReference>
<dbReference type="RefSeq" id="WP_123610622.1">
    <property type="nucleotide sequence ID" value="NZ_RJVG01000013.1"/>
</dbReference>
<protein>
    <submittedName>
        <fullName evidence="1">Uncharacterized protein DUF5050</fullName>
    </submittedName>
</protein>
<sequence>MNTITKRILSFILVFSIIVFLLPQNVLITSAAANATVYEYSPMVEDRGNIYYIQRVEGDEYSYDIYRFEVATGNKTRLLSSKNDILGMMLHNDTLYYTSYEGEKDVYQTYSVSIDAKEQKTICNGYFICLDDSSIYYSVIKGEESKLYKRDYDSKKATLIYTGNMTFSFVKNLDNTLYFAQFNEASSKLTLYTLMPEQTRLSVLTTEKIKLNGTERIYPTVSDIAEINGDIYYQYGTYEGSGSYWYGTLKKLDSSTNTKSVIAKQLYEDQIYHNDSSIFYRGTDSSGEHFQYNTKTGKTSSYIYKTTGTESFNILGDKTYCAKADGKELITVSRFTSGTNKSNLVKSFINLSYKQNEKFDYSAYVKKYGDYLIIPVTCMDYNDTSYGWRGRCVSVTWYVADSDGKILAQFQ</sequence>
<organism evidence="1 2">
    <name type="scientific">Mobilisporobacter senegalensis</name>
    <dbReference type="NCBI Taxonomy" id="1329262"/>
    <lineage>
        <taxon>Bacteria</taxon>
        <taxon>Bacillati</taxon>
        <taxon>Bacillota</taxon>
        <taxon>Clostridia</taxon>
        <taxon>Lachnospirales</taxon>
        <taxon>Lachnospiraceae</taxon>
        <taxon>Mobilisporobacter</taxon>
    </lineage>
</organism>
<dbReference type="InterPro" id="IPR011042">
    <property type="entry name" value="6-blade_b-propeller_TolB-like"/>
</dbReference>
<dbReference type="EMBL" id="RJVG01000013">
    <property type="protein sequence ID" value="ROR23622.1"/>
    <property type="molecule type" value="Genomic_DNA"/>
</dbReference>